<organism evidence="2 3">
    <name type="scientific">Gracilibacillus salinarum</name>
    <dbReference type="NCBI Taxonomy" id="2932255"/>
    <lineage>
        <taxon>Bacteria</taxon>
        <taxon>Bacillati</taxon>
        <taxon>Bacillota</taxon>
        <taxon>Bacilli</taxon>
        <taxon>Bacillales</taxon>
        <taxon>Bacillaceae</taxon>
        <taxon>Gracilibacillus</taxon>
    </lineage>
</organism>
<dbReference type="EMBL" id="CP095071">
    <property type="protein sequence ID" value="UOQ85911.1"/>
    <property type="molecule type" value="Genomic_DNA"/>
</dbReference>
<feature type="transmembrane region" description="Helical" evidence="1">
    <location>
        <begin position="6"/>
        <end position="23"/>
    </location>
</feature>
<keyword evidence="1" id="KW-1133">Transmembrane helix</keyword>
<keyword evidence="1" id="KW-0472">Membrane</keyword>
<feature type="transmembrane region" description="Helical" evidence="1">
    <location>
        <begin position="94"/>
        <end position="117"/>
    </location>
</feature>
<name>A0ABY4GNW8_9BACI</name>
<accession>A0ABY4GNW8</accession>
<dbReference type="Gene3D" id="1.10.1760.20">
    <property type="match status" value="1"/>
</dbReference>
<feature type="transmembrane region" description="Helical" evidence="1">
    <location>
        <begin position="35"/>
        <end position="59"/>
    </location>
</feature>
<evidence type="ECO:0000256" key="1">
    <source>
        <dbReference type="SAM" id="Phobius"/>
    </source>
</evidence>
<feature type="transmembrane region" description="Helical" evidence="1">
    <location>
        <begin position="137"/>
        <end position="154"/>
    </location>
</feature>
<dbReference type="Proteomes" id="UP000831537">
    <property type="component" value="Chromosome"/>
</dbReference>
<proteinExistence type="predicted"/>
<dbReference type="Pfam" id="PF12822">
    <property type="entry name" value="ECF_trnsprt"/>
    <property type="match status" value="1"/>
</dbReference>
<sequence length="167" mass="18284">MNTYKLTLISLLAAVCVVGRISFQFLPNVQPVTAVIIVAGASLGVVPALFIAIVSAYVTNLFMGMGIWTVWQIVAWSVIGLIAGLIGRYTPSKYHLVTLTGFSVLAAFLYGLILNLGTFTFSGSFLAYQLASLPFDLMHAIGNVFFMLILYPVLRKVFQQNIEKIEQ</sequence>
<gene>
    <name evidence="2" type="ORF">MUN87_03105</name>
</gene>
<evidence type="ECO:0000313" key="3">
    <source>
        <dbReference type="Proteomes" id="UP000831537"/>
    </source>
</evidence>
<keyword evidence="1" id="KW-0812">Transmembrane</keyword>
<dbReference type="InterPro" id="IPR024529">
    <property type="entry name" value="ECF_trnsprt_substrate-spec"/>
</dbReference>
<protein>
    <submittedName>
        <fullName evidence="2">ECF transporter S component</fullName>
    </submittedName>
</protein>
<keyword evidence="3" id="KW-1185">Reference proteome</keyword>
<reference evidence="2 3" key="1">
    <citation type="submission" date="2022-04" db="EMBL/GenBank/DDBJ databases">
        <title>Gracilibacillus sp. isolated from saltern.</title>
        <authorList>
            <person name="Won M."/>
            <person name="Lee C.-M."/>
            <person name="Woen H.-Y."/>
            <person name="Kwon S.-W."/>
        </authorList>
    </citation>
    <scope>NUCLEOTIDE SEQUENCE [LARGE SCALE GENOMIC DNA]</scope>
    <source>
        <strain evidence="2 3">SSPM10-3</strain>
    </source>
</reference>
<evidence type="ECO:0000313" key="2">
    <source>
        <dbReference type="EMBL" id="UOQ85911.1"/>
    </source>
</evidence>
<dbReference type="RefSeq" id="WP_244746206.1">
    <property type="nucleotide sequence ID" value="NZ_CP095071.1"/>
</dbReference>
<feature type="transmembrane region" description="Helical" evidence="1">
    <location>
        <begin position="65"/>
        <end position="87"/>
    </location>
</feature>